<evidence type="ECO:0000313" key="1">
    <source>
        <dbReference type="EMBL" id="TGY64825.1"/>
    </source>
</evidence>
<gene>
    <name evidence="1" type="ORF">E5336_11610</name>
</gene>
<sequence>MKLIASDLDETLLSTDRTVSEKNREAIRRARARGNKFVCATGRGYESIQGTLEEIGMKDAANEYTISFNGGAITENAGNRLIHFEGLPFEQAETIFQRGLKYDVCIHVYTLDTVWIYRIFDGERQYLDGRMAFREFDAENLDFLKEEPLVKVLYVHTNRDYLNRIEAELADITGDLDVSYSSNRYLEFNKKGVNKGNALKFLGDYLGIPHENQIAVGDNFNDLSMIEAAGLGIGVQNTVQSMKGKCDVILKSTNDEDAIAELIDRFVLS</sequence>
<reference evidence="1" key="1">
    <citation type="submission" date="2019-04" db="EMBL/GenBank/DDBJ databases">
        <title>Microbes associate with the intestines of laboratory mice.</title>
        <authorList>
            <person name="Navarre W."/>
            <person name="Wong E."/>
            <person name="Huang K."/>
            <person name="Tropini C."/>
            <person name="Ng K."/>
            <person name="Yu B."/>
        </authorList>
    </citation>
    <scope>NUCLEOTIDE SEQUENCE</scope>
    <source>
        <strain evidence="1">NM09_H32</strain>
    </source>
</reference>
<keyword evidence="1" id="KW-0378">Hydrolase</keyword>
<accession>A0AC61R5Y8</accession>
<dbReference type="Proteomes" id="UP000308836">
    <property type="component" value="Unassembled WGS sequence"/>
</dbReference>
<organism evidence="1 2">
    <name type="scientific">Dubosiella muris</name>
    <dbReference type="NCBI Taxonomy" id="3038133"/>
    <lineage>
        <taxon>Bacteria</taxon>
        <taxon>Bacillati</taxon>
        <taxon>Bacillota</taxon>
        <taxon>Erysipelotrichia</taxon>
        <taxon>Erysipelotrichales</taxon>
        <taxon>Erysipelotrichaceae</taxon>
        <taxon>Dubosiella</taxon>
    </lineage>
</organism>
<proteinExistence type="predicted"/>
<dbReference type="EMBL" id="SRYG01000033">
    <property type="protein sequence ID" value="TGY64825.1"/>
    <property type="molecule type" value="Genomic_DNA"/>
</dbReference>
<comment type="caution">
    <text evidence="1">The sequence shown here is derived from an EMBL/GenBank/DDBJ whole genome shotgun (WGS) entry which is preliminary data.</text>
</comment>
<name>A0AC61R5Y8_9FIRM</name>
<keyword evidence="2" id="KW-1185">Reference proteome</keyword>
<protein>
    <submittedName>
        <fullName evidence="1">Cof-type HAD-IIB family hydrolase</fullName>
    </submittedName>
</protein>
<evidence type="ECO:0000313" key="2">
    <source>
        <dbReference type="Proteomes" id="UP000308836"/>
    </source>
</evidence>